<evidence type="ECO:0000313" key="3">
    <source>
        <dbReference type="Proteomes" id="UP000007523"/>
    </source>
</evidence>
<feature type="transmembrane region" description="Helical" evidence="1">
    <location>
        <begin position="6"/>
        <end position="23"/>
    </location>
</feature>
<evidence type="ECO:0000313" key="2">
    <source>
        <dbReference type="EMBL" id="AFC28412.1"/>
    </source>
</evidence>
<feature type="transmembrane region" description="Helical" evidence="1">
    <location>
        <begin position="253"/>
        <end position="270"/>
    </location>
</feature>
<feature type="transmembrane region" description="Helical" evidence="1">
    <location>
        <begin position="228"/>
        <end position="247"/>
    </location>
</feature>
<dbReference type="KEGG" id="pmq:PM3016_1487"/>
<dbReference type="HOGENOM" id="CLU_083298_0_0_9"/>
<dbReference type="STRING" id="1116391.PM3016_1487"/>
<dbReference type="AlphaFoldDB" id="H6NGX0"/>
<keyword evidence="3" id="KW-1185">Reference proteome</keyword>
<gene>
    <name evidence="2" type="ORF">PM3016_1487</name>
</gene>
<protein>
    <submittedName>
        <fullName evidence="2">Uncharacterized protein</fullName>
    </submittedName>
</protein>
<feature type="transmembrane region" description="Helical" evidence="1">
    <location>
        <begin position="35"/>
        <end position="58"/>
    </location>
</feature>
<dbReference type="Proteomes" id="UP000007523">
    <property type="component" value="Chromosome"/>
</dbReference>
<proteinExistence type="predicted"/>
<evidence type="ECO:0000256" key="1">
    <source>
        <dbReference type="SAM" id="Phobius"/>
    </source>
</evidence>
<dbReference type="RefSeq" id="WP_014369014.1">
    <property type="nucleotide sequence ID" value="NC_016935.1"/>
</dbReference>
<keyword evidence="1" id="KW-0812">Transmembrane</keyword>
<sequence>MPNMIWYYGLIVIGAIITGYTLFRKRNVVDLFTYFLFTTAWTWVGEAVVLFVFNAYAYKPGLYPDPFAENIIGHIIANSAIWASTAIWVMIFQPTYLIIGLICLLFMLIEEMFLNAGVYTQYWWHTYMTGICSFVFLAAMKKWYIILKKTKRNSPRITVFWTIAWIILQTPTSVLMLFDKQFFRVNWVENIYRDSTLFSGFLYHVLMAFIVIYFMFVPKNKYWKLAPFLILILADVILWSTGILIFYGDWKMIYLICIRAACLLYIYMLEKHSVNSVIEKASLEHKAVAKK</sequence>
<reference evidence="2 3" key="1">
    <citation type="journal article" date="2012" name="J. Bacteriol.">
        <title>Complete Genome Sequence of Paenibacillus mucilaginosus 3016, a Bacterium Functional as Microbial Fertilizer.</title>
        <authorList>
            <person name="Ma M."/>
            <person name="Wang Z."/>
            <person name="Li L."/>
            <person name="Jiang X."/>
            <person name="Guan D."/>
            <person name="Cao F."/>
            <person name="Chen H."/>
            <person name="Wang X."/>
            <person name="Shen D."/>
            <person name="Du B."/>
            <person name="Li J."/>
        </authorList>
    </citation>
    <scope>NUCLEOTIDE SEQUENCE [LARGE SCALE GENOMIC DNA]</scope>
    <source>
        <strain evidence="2 3">3016</strain>
    </source>
</reference>
<dbReference type="EMBL" id="CP003235">
    <property type="protein sequence ID" value="AFC28412.1"/>
    <property type="molecule type" value="Genomic_DNA"/>
</dbReference>
<feature type="transmembrane region" description="Helical" evidence="1">
    <location>
        <begin position="122"/>
        <end position="139"/>
    </location>
</feature>
<keyword evidence="1" id="KW-1133">Transmembrane helix</keyword>
<organism evidence="2 3">
    <name type="scientific">Paenibacillus mucilaginosus 3016</name>
    <dbReference type="NCBI Taxonomy" id="1116391"/>
    <lineage>
        <taxon>Bacteria</taxon>
        <taxon>Bacillati</taxon>
        <taxon>Bacillota</taxon>
        <taxon>Bacilli</taxon>
        <taxon>Bacillales</taxon>
        <taxon>Paenibacillaceae</taxon>
        <taxon>Paenibacillus</taxon>
    </lineage>
</organism>
<feature type="transmembrane region" description="Helical" evidence="1">
    <location>
        <begin position="198"/>
        <end position="216"/>
    </location>
</feature>
<feature type="transmembrane region" description="Helical" evidence="1">
    <location>
        <begin position="159"/>
        <end position="178"/>
    </location>
</feature>
<accession>H6NGX0</accession>
<feature type="transmembrane region" description="Helical" evidence="1">
    <location>
        <begin position="96"/>
        <end position="116"/>
    </location>
</feature>
<name>H6NGX0_9BACL</name>
<feature type="transmembrane region" description="Helical" evidence="1">
    <location>
        <begin position="70"/>
        <end position="89"/>
    </location>
</feature>
<keyword evidence="1" id="KW-0472">Membrane</keyword>